<evidence type="ECO:0008006" key="3">
    <source>
        <dbReference type="Google" id="ProtNLM"/>
    </source>
</evidence>
<accession>A0A4R5CWR7</accession>
<dbReference type="Pfam" id="PF19765">
    <property type="entry name" value="DUF6252"/>
    <property type="match status" value="1"/>
</dbReference>
<keyword evidence="2" id="KW-1185">Reference proteome</keyword>
<dbReference type="InterPro" id="IPR046219">
    <property type="entry name" value="DUF6252"/>
</dbReference>
<organism evidence="1 2">
    <name type="scientific">Flavobacterium sandaracinum</name>
    <dbReference type="NCBI Taxonomy" id="2541733"/>
    <lineage>
        <taxon>Bacteria</taxon>
        <taxon>Pseudomonadati</taxon>
        <taxon>Bacteroidota</taxon>
        <taxon>Flavobacteriia</taxon>
        <taxon>Flavobacteriales</taxon>
        <taxon>Flavobacteriaceae</taxon>
        <taxon>Flavobacterium</taxon>
    </lineage>
</organism>
<protein>
    <recommendedName>
        <fullName evidence="3">Lipoprotein</fullName>
    </recommendedName>
</protein>
<evidence type="ECO:0000313" key="1">
    <source>
        <dbReference type="EMBL" id="TDE04187.1"/>
    </source>
</evidence>
<gene>
    <name evidence="1" type="ORF">E0F91_08990</name>
</gene>
<sequence length="175" mass="19865">MRKSLIFLFITFVFFGCSKDDELTEIKNNGYGGVSSKINGIVVKPKGGDYGNIDCRIDQESNGTTFFSISYSNDKNDIYKSIRIVALNVSYENMVDKTYSLQTEKNSESFATYALITNNFNEDQYKTNSIQKGELKILYHDKVKGIIAGTFWFEAINSNGEIVKVTEGRFDTFLR</sequence>
<name>A0A4R5CWR7_9FLAO</name>
<dbReference type="RefSeq" id="WP_132066142.1">
    <property type="nucleotide sequence ID" value="NZ_SMFN01000009.1"/>
</dbReference>
<dbReference type="OrthoDB" id="881763at2"/>
<proteinExistence type="predicted"/>
<dbReference type="AlphaFoldDB" id="A0A4R5CWR7"/>
<reference evidence="1 2" key="1">
    <citation type="submission" date="2019-03" db="EMBL/GenBank/DDBJ databases">
        <title>Flavobacterium LB-D12 sp. nov., isolated from arctic soil.</title>
        <authorList>
            <person name="Chaudhary D.K."/>
        </authorList>
    </citation>
    <scope>NUCLEOTIDE SEQUENCE [LARGE SCALE GENOMIC DNA]</scope>
    <source>
        <strain evidence="1 2">LB-D12</strain>
    </source>
</reference>
<evidence type="ECO:0000313" key="2">
    <source>
        <dbReference type="Proteomes" id="UP000294644"/>
    </source>
</evidence>
<comment type="caution">
    <text evidence="1">The sequence shown here is derived from an EMBL/GenBank/DDBJ whole genome shotgun (WGS) entry which is preliminary data.</text>
</comment>
<dbReference type="Proteomes" id="UP000294644">
    <property type="component" value="Unassembled WGS sequence"/>
</dbReference>
<dbReference type="EMBL" id="SMFN01000009">
    <property type="protein sequence ID" value="TDE04187.1"/>
    <property type="molecule type" value="Genomic_DNA"/>
</dbReference>
<dbReference type="PROSITE" id="PS51257">
    <property type="entry name" value="PROKAR_LIPOPROTEIN"/>
    <property type="match status" value="1"/>
</dbReference>